<dbReference type="FunFam" id="1.10.10.10:FF:000001">
    <property type="entry name" value="LysR family transcriptional regulator"/>
    <property type="match status" value="1"/>
</dbReference>
<comment type="similarity">
    <text evidence="1">Belongs to the LysR transcriptional regulatory family.</text>
</comment>
<dbReference type="SUPFAM" id="SSF46785">
    <property type="entry name" value="Winged helix' DNA-binding domain"/>
    <property type="match status" value="1"/>
</dbReference>
<evidence type="ECO:0000256" key="4">
    <source>
        <dbReference type="ARBA" id="ARBA00023163"/>
    </source>
</evidence>
<feature type="domain" description="HTH lysR-type" evidence="5">
    <location>
        <begin position="1"/>
        <end position="57"/>
    </location>
</feature>
<dbReference type="InterPro" id="IPR036390">
    <property type="entry name" value="WH_DNA-bd_sf"/>
</dbReference>
<dbReference type="RefSeq" id="WP_085932296.1">
    <property type="nucleotide sequence ID" value="NZ_FUWJ01000001.1"/>
</dbReference>
<dbReference type="Proteomes" id="UP000190092">
    <property type="component" value="Unassembled WGS sequence"/>
</dbReference>
<dbReference type="EMBL" id="FUWJ01000001">
    <property type="protein sequence ID" value="SJZ35197.1"/>
    <property type="molecule type" value="Genomic_DNA"/>
</dbReference>
<dbReference type="PANTHER" id="PTHR30346">
    <property type="entry name" value="TRANSCRIPTIONAL DUAL REGULATOR HCAR-RELATED"/>
    <property type="match status" value="1"/>
</dbReference>
<dbReference type="AlphaFoldDB" id="A0A1T4JYR7"/>
<accession>A0A1T4JYR7</accession>
<sequence length="288" mass="31729">MNLVFVRYFLAVAETSNFTSAADRCHVTQPTLSAGIARLEDELGTRLFDRGRRVALTMAGQRFLPHARSMIEAWKLARSESRSAGRQRTLRVAIASTVAIDAAMQWLAAVKGREQFAIEISEGSAEAVQERWRRGRCDIGLFPVRHPISGDRLISLFREPYVLAAATTHRIATRDRWSARELADTPFVLRAGCEAHQDAQKAFASEGARPPVVLRSSDEGRCAAAVLAGFGGCFMPRSLLRAGMTAASIRELTLERRVMLAWRSDEETEIATAIRAEATNSGPLAFAR</sequence>
<proteinExistence type="inferred from homology"/>
<protein>
    <submittedName>
        <fullName evidence="6">DNA-binding transcriptional regulator, LysR family</fullName>
    </submittedName>
</protein>
<organism evidence="6 7">
    <name type="scientific">Enhydrobacter aerosaccus</name>
    <dbReference type="NCBI Taxonomy" id="225324"/>
    <lineage>
        <taxon>Bacteria</taxon>
        <taxon>Pseudomonadati</taxon>
        <taxon>Pseudomonadota</taxon>
        <taxon>Alphaproteobacteria</taxon>
        <taxon>Hyphomicrobiales</taxon>
        <taxon>Enhydrobacter</taxon>
    </lineage>
</organism>
<gene>
    <name evidence="6" type="ORF">SAMN02745126_00573</name>
</gene>
<dbReference type="PROSITE" id="PS50931">
    <property type="entry name" value="HTH_LYSR"/>
    <property type="match status" value="1"/>
</dbReference>
<keyword evidence="3 6" id="KW-0238">DNA-binding</keyword>
<dbReference type="SUPFAM" id="SSF53850">
    <property type="entry name" value="Periplasmic binding protein-like II"/>
    <property type="match status" value="1"/>
</dbReference>
<dbReference type="Pfam" id="PF00126">
    <property type="entry name" value="HTH_1"/>
    <property type="match status" value="1"/>
</dbReference>
<evidence type="ECO:0000313" key="6">
    <source>
        <dbReference type="EMBL" id="SJZ35197.1"/>
    </source>
</evidence>
<name>A0A1T4JYR7_9HYPH</name>
<evidence type="ECO:0000313" key="7">
    <source>
        <dbReference type="Proteomes" id="UP000190092"/>
    </source>
</evidence>
<dbReference type="GO" id="GO:0003677">
    <property type="term" value="F:DNA binding"/>
    <property type="evidence" value="ECO:0007669"/>
    <property type="project" value="UniProtKB-KW"/>
</dbReference>
<dbReference type="Pfam" id="PF03466">
    <property type="entry name" value="LysR_substrate"/>
    <property type="match status" value="1"/>
</dbReference>
<keyword evidence="2" id="KW-0805">Transcription regulation</keyword>
<evidence type="ECO:0000256" key="2">
    <source>
        <dbReference type="ARBA" id="ARBA00023015"/>
    </source>
</evidence>
<keyword evidence="7" id="KW-1185">Reference proteome</keyword>
<dbReference type="PANTHER" id="PTHR30346:SF28">
    <property type="entry name" value="HTH-TYPE TRANSCRIPTIONAL REGULATOR CYNR"/>
    <property type="match status" value="1"/>
</dbReference>
<reference evidence="7" key="1">
    <citation type="submission" date="2017-02" db="EMBL/GenBank/DDBJ databases">
        <authorList>
            <person name="Varghese N."/>
            <person name="Submissions S."/>
        </authorList>
    </citation>
    <scope>NUCLEOTIDE SEQUENCE [LARGE SCALE GENOMIC DNA]</scope>
    <source>
        <strain evidence="7">ATCC 27094</strain>
    </source>
</reference>
<dbReference type="InterPro" id="IPR005119">
    <property type="entry name" value="LysR_subst-bd"/>
</dbReference>
<evidence type="ECO:0000259" key="5">
    <source>
        <dbReference type="PROSITE" id="PS50931"/>
    </source>
</evidence>
<dbReference type="CDD" id="cd05466">
    <property type="entry name" value="PBP2_LTTR_substrate"/>
    <property type="match status" value="1"/>
</dbReference>
<dbReference type="InterPro" id="IPR000847">
    <property type="entry name" value="LysR_HTH_N"/>
</dbReference>
<evidence type="ECO:0000256" key="3">
    <source>
        <dbReference type="ARBA" id="ARBA00023125"/>
    </source>
</evidence>
<dbReference type="InterPro" id="IPR036388">
    <property type="entry name" value="WH-like_DNA-bd_sf"/>
</dbReference>
<dbReference type="PRINTS" id="PR00039">
    <property type="entry name" value="HTHLYSR"/>
</dbReference>
<keyword evidence="4" id="KW-0804">Transcription</keyword>
<dbReference type="GO" id="GO:0032993">
    <property type="term" value="C:protein-DNA complex"/>
    <property type="evidence" value="ECO:0007669"/>
    <property type="project" value="TreeGrafter"/>
</dbReference>
<dbReference type="OrthoDB" id="7260751at2"/>
<dbReference type="STRING" id="225324.SAMN02745126_00573"/>
<dbReference type="Gene3D" id="1.10.10.10">
    <property type="entry name" value="Winged helix-like DNA-binding domain superfamily/Winged helix DNA-binding domain"/>
    <property type="match status" value="1"/>
</dbReference>
<evidence type="ECO:0000256" key="1">
    <source>
        <dbReference type="ARBA" id="ARBA00009437"/>
    </source>
</evidence>
<dbReference type="GO" id="GO:0003700">
    <property type="term" value="F:DNA-binding transcription factor activity"/>
    <property type="evidence" value="ECO:0007669"/>
    <property type="project" value="InterPro"/>
</dbReference>
<dbReference type="Gene3D" id="3.40.190.290">
    <property type="match status" value="1"/>
</dbReference>